<accession>A0ACB9NZ73</accession>
<sequence>MASAAVTASQVGSYFVGQYYQVLKDHPELAHQFYNDNSSMVRIHGDSNLSASSILDIHSLLMSLGLTSIEVKTINSLKSWNGGIMVMVSGLVKTQDYVAKRKFVQTFFLAPQAKGFFVMNDIFQFFDEVSMPQHPSPIAPDNKIETQLNASSPVLEAQAPHYVLEEETREYANQVNAEDNDDDEYSLPEQSQYEEVDQETTLETAYPEEKATLLLPSDAVPVTSDGAVDDLTDDPQKKTYASILRAARGLSAPVVTSQPSLSRNVPVTSELDYSQQPVNQPANSFSYVEPVASFDAQEDGFMEDEGLLKSVYVRNLPPNITNADIEEVFRNFGTIRPDGVAIKLRKEIGVCYAFVEYEDLVGVHNAIKASPVQLAGRTVYIEERRANTTGGARGGRRGRGRGGYQTESSLRARSFGSQNSGRGGGHADGGDYGRQRGNGSFYRT</sequence>
<proteinExistence type="predicted"/>
<evidence type="ECO:0000313" key="1">
    <source>
        <dbReference type="EMBL" id="KAI4341783.1"/>
    </source>
</evidence>
<name>A0ACB9NZ73_9MYRT</name>
<protein>
    <submittedName>
        <fullName evidence="1">Uncharacterized protein</fullName>
    </submittedName>
</protein>
<keyword evidence="2" id="KW-1185">Reference proteome</keyword>
<dbReference type="EMBL" id="CM042886">
    <property type="protein sequence ID" value="KAI4341783.1"/>
    <property type="molecule type" value="Genomic_DNA"/>
</dbReference>
<gene>
    <name evidence="1" type="ORF">MLD38_026466</name>
</gene>
<reference evidence="2" key="1">
    <citation type="journal article" date="2023" name="Front. Plant Sci.">
        <title>Chromosomal-level genome assembly of Melastoma candidum provides insights into trichome evolution.</title>
        <authorList>
            <person name="Zhong Y."/>
            <person name="Wu W."/>
            <person name="Sun C."/>
            <person name="Zou P."/>
            <person name="Liu Y."/>
            <person name="Dai S."/>
            <person name="Zhou R."/>
        </authorList>
    </citation>
    <scope>NUCLEOTIDE SEQUENCE [LARGE SCALE GENOMIC DNA]</scope>
</reference>
<comment type="caution">
    <text evidence="1">The sequence shown here is derived from an EMBL/GenBank/DDBJ whole genome shotgun (WGS) entry which is preliminary data.</text>
</comment>
<dbReference type="Proteomes" id="UP001057402">
    <property type="component" value="Chromosome 7"/>
</dbReference>
<evidence type="ECO:0000313" key="2">
    <source>
        <dbReference type="Proteomes" id="UP001057402"/>
    </source>
</evidence>
<organism evidence="1 2">
    <name type="scientific">Melastoma candidum</name>
    <dbReference type="NCBI Taxonomy" id="119954"/>
    <lineage>
        <taxon>Eukaryota</taxon>
        <taxon>Viridiplantae</taxon>
        <taxon>Streptophyta</taxon>
        <taxon>Embryophyta</taxon>
        <taxon>Tracheophyta</taxon>
        <taxon>Spermatophyta</taxon>
        <taxon>Magnoliopsida</taxon>
        <taxon>eudicotyledons</taxon>
        <taxon>Gunneridae</taxon>
        <taxon>Pentapetalae</taxon>
        <taxon>rosids</taxon>
        <taxon>malvids</taxon>
        <taxon>Myrtales</taxon>
        <taxon>Melastomataceae</taxon>
        <taxon>Melastomatoideae</taxon>
        <taxon>Melastomateae</taxon>
        <taxon>Melastoma</taxon>
    </lineage>
</organism>